<accession>A0A7W9Q8F0</accession>
<gene>
    <name evidence="8" type="ORF">FHS42_001664</name>
</gene>
<feature type="compositionally biased region" description="Basic and acidic residues" evidence="6">
    <location>
        <begin position="346"/>
        <end position="355"/>
    </location>
</feature>
<dbReference type="EMBL" id="JACHJL010000003">
    <property type="protein sequence ID" value="MBB5934617.1"/>
    <property type="molecule type" value="Genomic_DNA"/>
</dbReference>
<organism evidence="8 9">
    <name type="scientific">Streptomyces zagrosensis</name>
    <dbReference type="NCBI Taxonomy" id="1042984"/>
    <lineage>
        <taxon>Bacteria</taxon>
        <taxon>Bacillati</taxon>
        <taxon>Actinomycetota</taxon>
        <taxon>Actinomycetes</taxon>
        <taxon>Kitasatosporales</taxon>
        <taxon>Streptomycetaceae</taxon>
        <taxon>Streptomyces</taxon>
    </lineage>
</organism>
<feature type="transmembrane region" description="Helical" evidence="7">
    <location>
        <begin position="21"/>
        <end position="42"/>
    </location>
</feature>
<feature type="transmembrane region" description="Helical" evidence="7">
    <location>
        <begin position="553"/>
        <end position="573"/>
    </location>
</feature>
<reference evidence="8 9" key="1">
    <citation type="submission" date="2020-08" db="EMBL/GenBank/DDBJ databases">
        <title>Genomic Encyclopedia of Type Strains, Phase III (KMG-III): the genomes of soil and plant-associated and newly described type strains.</title>
        <authorList>
            <person name="Whitman W."/>
        </authorList>
    </citation>
    <scope>NUCLEOTIDE SEQUENCE [LARGE SCALE GENOMIC DNA]</scope>
    <source>
        <strain evidence="8 9">CECT 8305</strain>
    </source>
</reference>
<feature type="transmembrane region" description="Helical" evidence="7">
    <location>
        <begin position="149"/>
        <end position="169"/>
    </location>
</feature>
<keyword evidence="2" id="KW-1003">Cell membrane</keyword>
<feature type="transmembrane region" description="Helical" evidence="7">
    <location>
        <begin position="640"/>
        <end position="662"/>
    </location>
</feature>
<keyword evidence="5 7" id="KW-0472">Membrane</keyword>
<evidence type="ECO:0008006" key="10">
    <source>
        <dbReference type="Google" id="ProtNLM"/>
    </source>
</evidence>
<comment type="caution">
    <text evidence="8">The sequence shown here is derived from an EMBL/GenBank/DDBJ whole genome shotgun (WGS) entry which is preliminary data.</text>
</comment>
<feature type="transmembrane region" description="Helical" evidence="7">
    <location>
        <begin position="523"/>
        <end position="546"/>
    </location>
</feature>
<keyword evidence="9" id="KW-1185">Reference proteome</keyword>
<dbReference type="Gene3D" id="1.20.1250.20">
    <property type="entry name" value="MFS general substrate transporter like domains"/>
    <property type="match status" value="1"/>
</dbReference>
<evidence type="ECO:0000256" key="3">
    <source>
        <dbReference type="ARBA" id="ARBA00022692"/>
    </source>
</evidence>
<evidence type="ECO:0000256" key="5">
    <source>
        <dbReference type="ARBA" id="ARBA00023136"/>
    </source>
</evidence>
<name>A0A7W9Q8F0_9ACTN</name>
<feature type="transmembrane region" description="Helical" evidence="7">
    <location>
        <begin position="54"/>
        <end position="75"/>
    </location>
</feature>
<keyword evidence="4 7" id="KW-1133">Transmembrane helix</keyword>
<evidence type="ECO:0000256" key="1">
    <source>
        <dbReference type="ARBA" id="ARBA00004651"/>
    </source>
</evidence>
<evidence type="ECO:0000256" key="2">
    <source>
        <dbReference type="ARBA" id="ARBA00022475"/>
    </source>
</evidence>
<evidence type="ECO:0000313" key="8">
    <source>
        <dbReference type="EMBL" id="MBB5934617.1"/>
    </source>
</evidence>
<evidence type="ECO:0000256" key="4">
    <source>
        <dbReference type="ARBA" id="ARBA00022989"/>
    </source>
</evidence>
<feature type="region of interest" description="Disordered" evidence="6">
    <location>
        <begin position="427"/>
        <end position="478"/>
    </location>
</feature>
<sequence length="674" mass="66739">MRRATHAQGAGESGLGKLIELHAVNSAGDMMITVALASTVFFSVPTDEARGRVALYLAITMAPFALLAPVIGPLLDRIPHGRRAAMASAMLTRALLALTMADAVSGGGLELYPAALGVLVASKAYGVVRSAVVPRLLPLRFSLVKANSRVTLGGLLATGLAAPIGAGLHQIGPAWPLYGACAVFTTGTILCFTLPHKVDSAKGEATAHLLPRPPHLLPHGHEPAHLSGASHDSDSPHVSGDSRDSDGSGGSASSAGPSRSTSSDDSDGVAAADSERSPHRTASAALPRGAVAKVAARHSSVSALVPVPVPGPGREHEPSAGRDAGTDLTTAPDATPSPGAPSPAGEAERTAKEATEAEGAAGEDAADAYDRPGPALVEPGDTGSGDAGTGDAASAHAGSDDAESVPVPAEVSLSEVSLTKGSLIEGSASKSGLSAGPSTGQEIAVRGGGSSSNSNSNSGSTSTSGTGNGGGAQGRRPGLRTVGSSVLHALPANATLRMLSGFLTLFLAFMLREHPLGGLSPELSLGIVAVSAGAGNACGTAIGAGLRTRGPELIIAAVLTTALGTAITAAVLFSQVAVAALAAIAGLSQALGKLSLDALIQRDVPENVRTSAFARSETALQMSWVAGGAIGILLPLNGVIGMAAAGCFLTLGWLGTVPGLLASARRGTPHPRVA</sequence>
<feature type="compositionally biased region" description="Polar residues" evidence="6">
    <location>
        <begin position="428"/>
        <end position="441"/>
    </location>
</feature>
<feature type="compositionally biased region" description="Low complexity" evidence="6">
    <location>
        <begin position="451"/>
        <end position="465"/>
    </location>
</feature>
<feature type="compositionally biased region" description="Low complexity" evidence="6">
    <location>
        <begin position="251"/>
        <end position="272"/>
    </location>
</feature>
<dbReference type="AlphaFoldDB" id="A0A7W9Q8F0"/>
<dbReference type="PANTHER" id="PTHR23513:SF18">
    <property type="entry name" value="INTEGRAL MEMBRANE PROTEIN"/>
    <property type="match status" value="1"/>
</dbReference>
<feature type="region of interest" description="Disordered" evidence="6">
    <location>
        <begin position="209"/>
        <end position="289"/>
    </location>
</feature>
<feature type="compositionally biased region" description="Basic and acidic residues" evidence="6">
    <location>
        <begin position="231"/>
        <end position="246"/>
    </location>
</feature>
<feature type="transmembrane region" description="Helical" evidence="7">
    <location>
        <begin position="494"/>
        <end position="511"/>
    </location>
</feature>
<keyword evidence="3 7" id="KW-0812">Transmembrane</keyword>
<comment type="subcellular location">
    <subcellularLocation>
        <location evidence="1">Cell membrane</location>
        <topology evidence="1">Multi-pass membrane protein</topology>
    </subcellularLocation>
</comment>
<evidence type="ECO:0000256" key="6">
    <source>
        <dbReference type="SAM" id="MobiDB-lite"/>
    </source>
</evidence>
<proteinExistence type="predicted"/>
<dbReference type="SUPFAM" id="SSF103473">
    <property type="entry name" value="MFS general substrate transporter"/>
    <property type="match status" value="1"/>
</dbReference>
<dbReference type="PANTHER" id="PTHR23513">
    <property type="entry name" value="INTEGRAL MEMBRANE EFFLUX PROTEIN-RELATED"/>
    <property type="match status" value="1"/>
</dbReference>
<dbReference type="GO" id="GO:0005886">
    <property type="term" value="C:plasma membrane"/>
    <property type="evidence" value="ECO:0007669"/>
    <property type="project" value="UniProtKB-SubCell"/>
</dbReference>
<feature type="region of interest" description="Disordered" evidence="6">
    <location>
        <begin position="303"/>
        <end position="409"/>
    </location>
</feature>
<dbReference type="RefSeq" id="WP_376772545.1">
    <property type="nucleotide sequence ID" value="NZ_JACHJL010000003.1"/>
</dbReference>
<dbReference type="InterPro" id="IPR036259">
    <property type="entry name" value="MFS_trans_sf"/>
</dbReference>
<evidence type="ECO:0000256" key="7">
    <source>
        <dbReference type="SAM" id="Phobius"/>
    </source>
</evidence>
<feature type="transmembrane region" description="Helical" evidence="7">
    <location>
        <begin position="175"/>
        <end position="194"/>
    </location>
</feature>
<dbReference type="Proteomes" id="UP000588098">
    <property type="component" value="Unassembled WGS sequence"/>
</dbReference>
<feature type="compositionally biased region" description="Low complexity" evidence="6">
    <location>
        <begin position="330"/>
        <end position="345"/>
    </location>
</feature>
<protein>
    <recommendedName>
        <fullName evidence="10">MFS transporter</fullName>
    </recommendedName>
</protein>
<evidence type="ECO:0000313" key="9">
    <source>
        <dbReference type="Proteomes" id="UP000588098"/>
    </source>
</evidence>